<accession>A0A6F8VED7</accession>
<gene>
    <name evidence="1" type="ORF">SKTS_30690</name>
</gene>
<dbReference type="Proteomes" id="UP000502260">
    <property type="component" value="Chromosome"/>
</dbReference>
<sequence length="70" mass="7403">MNSATNFHLSQLRPLVGGTISALARTGPHDDAAENEFFGFVVTLPDGSTRTILLLSDDEGNGPGSFEILN</sequence>
<keyword evidence="2" id="KW-1185">Reference proteome</keyword>
<dbReference type="KEGG" id="slac:SKTS_30690"/>
<reference evidence="2" key="1">
    <citation type="submission" date="2020-03" db="EMBL/GenBank/DDBJ databases">
        <title>Complete genome sequence of sulfur-oxidizing bacterium skT11.</title>
        <authorList>
            <person name="Kanda M."/>
            <person name="Kojima H."/>
            <person name="Fukui M."/>
        </authorList>
    </citation>
    <scope>NUCLEOTIDE SEQUENCE [LARGE SCALE GENOMIC DNA]</scope>
    <source>
        <strain evidence="2">skT11</strain>
    </source>
</reference>
<dbReference type="AlphaFoldDB" id="A0A6F8VED7"/>
<proteinExistence type="predicted"/>
<evidence type="ECO:0000313" key="2">
    <source>
        <dbReference type="Proteomes" id="UP000502260"/>
    </source>
</evidence>
<dbReference type="RefSeq" id="WP_173067129.1">
    <property type="nucleotide sequence ID" value="NZ_AP022853.1"/>
</dbReference>
<protein>
    <submittedName>
        <fullName evidence="1">Uncharacterized protein</fullName>
    </submittedName>
</protein>
<dbReference type="EMBL" id="AP022853">
    <property type="protein sequence ID" value="BCB28183.1"/>
    <property type="molecule type" value="Genomic_DNA"/>
</dbReference>
<name>A0A6F8VED7_9PROT</name>
<evidence type="ECO:0000313" key="1">
    <source>
        <dbReference type="EMBL" id="BCB28183.1"/>
    </source>
</evidence>
<organism evidence="1 2">
    <name type="scientific">Sulfurimicrobium lacus</name>
    <dbReference type="NCBI Taxonomy" id="2715678"/>
    <lineage>
        <taxon>Bacteria</taxon>
        <taxon>Pseudomonadati</taxon>
        <taxon>Pseudomonadota</taxon>
        <taxon>Betaproteobacteria</taxon>
        <taxon>Nitrosomonadales</taxon>
        <taxon>Sulfuricellaceae</taxon>
        <taxon>Sulfurimicrobium</taxon>
    </lineage>
</organism>